<feature type="non-terminal residue" evidence="1">
    <location>
        <position position="56"/>
    </location>
</feature>
<protein>
    <submittedName>
        <fullName evidence="1">29421_t:CDS:1</fullName>
    </submittedName>
</protein>
<gene>
    <name evidence="1" type="ORF">RPERSI_LOCUS29377</name>
</gene>
<keyword evidence="2" id="KW-1185">Reference proteome</keyword>
<dbReference type="EMBL" id="CAJVQC010110663">
    <property type="protein sequence ID" value="CAG8834968.1"/>
    <property type="molecule type" value="Genomic_DNA"/>
</dbReference>
<reference evidence="1" key="1">
    <citation type="submission" date="2021-06" db="EMBL/GenBank/DDBJ databases">
        <authorList>
            <person name="Kallberg Y."/>
            <person name="Tangrot J."/>
            <person name="Rosling A."/>
        </authorList>
    </citation>
    <scope>NUCLEOTIDE SEQUENCE</scope>
    <source>
        <strain evidence="1">MA461A</strain>
    </source>
</reference>
<organism evidence="1 2">
    <name type="scientific">Racocetra persica</name>
    <dbReference type="NCBI Taxonomy" id="160502"/>
    <lineage>
        <taxon>Eukaryota</taxon>
        <taxon>Fungi</taxon>
        <taxon>Fungi incertae sedis</taxon>
        <taxon>Mucoromycota</taxon>
        <taxon>Glomeromycotina</taxon>
        <taxon>Glomeromycetes</taxon>
        <taxon>Diversisporales</taxon>
        <taxon>Gigasporaceae</taxon>
        <taxon>Racocetra</taxon>
    </lineage>
</organism>
<comment type="caution">
    <text evidence="1">The sequence shown here is derived from an EMBL/GenBank/DDBJ whole genome shotgun (WGS) entry which is preliminary data.</text>
</comment>
<evidence type="ECO:0000313" key="2">
    <source>
        <dbReference type="Proteomes" id="UP000789920"/>
    </source>
</evidence>
<dbReference type="Proteomes" id="UP000789920">
    <property type="component" value="Unassembled WGS sequence"/>
</dbReference>
<proteinExistence type="predicted"/>
<sequence length="56" mass="6316">KLENSSNSDEKQRLEQEIKNIEDHLKYLKNKDNKKSNPNQTGSPKEGHGKIILAGA</sequence>
<accession>A0ACA9SDS3</accession>
<name>A0ACA9SDS3_9GLOM</name>
<evidence type="ECO:0000313" key="1">
    <source>
        <dbReference type="EMBL" id="CAG8834968.1"/>
    </source>
</evidence>
<feature type="non-terminal residue" evidence="1">
    <location>
        <position position="1"/>
    </location>
</feature>